<comment type="similarity">
    <text evidence="5 18">Belongs to the CDS family.</text>
</comment>
<keyword evidence="9" id="KW-0444">Lipid biosynthesis</keyword>
<feature type="transmembrane region" description="Helical" evidence="20">
    <location>
        <begin position="188"/>
        <end position="207"/>
    </location>
</feature>
<dbReference type="EC" id="2.7.7.41" evidence="6 18"/>
<sequence>MFWRRFAASRPASGGLGGWTVASLSTSTGVAGGAPRKHDPAGGGPPRSESGLAARLATAAIGIPLIVVLVVLGLPWLFVGVVGAIVVAMAEFYRMVERAGYRPVWEAGMAAGVLFAIEAAWPQPWEGAVLPALLVYAVADRLRRGRPERVLADTAITVLGAVYVGYLMSFALRLRALPDGPGHAAGPGPALLVIFAVWAADSAAYFVGLAAGRRKLAPQVSPNKSLEGAMGGVAAGLAAGLICGWAFRVPLPTAAAIGGVCAIASVVGDLWESAIKREVGVKDAGRLLPGHGGFLDRFDGLLFAMAVGYYALRWWSAA</sequence>
<dbReference type="GO" id="GO:0004605">
    <property type="term" value="F:phosphatidate cytidylyltransferase activity"/>
    <property type="evidence" value="ECO:0007669"/>
    <property type="project" value="UniProtKB-EC"/>
</dbReference>
<organism evidence="21 22">
    <name type="scientific">Candidatus Segetimicrobium genomatis</name>
    <dbReference type="NCBI Taxonomy" id="2569760"/>
    <lineage>
        <taxon>Bacteria</taxon>
        <taxon>Bacillati</taxon>
        <taxon>Candidatus Sysuimicrobiota</taxon>
        <taxon>Candidatus Sysuimicrobiia</taxon>
        <taxon>Candidatus Sysuimicrobiales</taxon>
        <taxon>Candidatus Segetimicrobiaceae</taxon>
        <taxon>Candidatus Segetimicrobium</taxon>
    </lineage>
</organism>
<evidence type="ECO:0000256" key="9">
    <source>
        <dbReference type="ARBA" id="ARBA00022516"/>
    </source>
</evidence>
<dbReference type="UniPathway" id="UPA00557">
    <property type="reaction ID" value="UER00614"/>
</dbReference>
<evidence type="ECO:0000256" key="13">
    <source>
        <dbReference type="ARBA" id="ARBA00022989"/>
    </source>
</evidence>
<dbReference type="Proteomes" id="UP000320393">
    <property type="component" value="Unassembled WGS sequence"/>
</dbReference>
<keyword evidence="11 18" id="KW-0812">Transmembrane</keyword>
<comment type="catalytic activity">
    <reaction evidence="1 18">
        <text>a 1,2-diacyl-sn-glycero-3-phosphate + CTP + H(+) = a CDP-1,2-diacyl-sn-glycerol + diphosphate</text>
        <dbReference type="Rhea" id="RHEA:16229"/>
        <dbReference type="ChEBI" id="CHEBI:15378"/>
        <dbReference type="ChEBI" id="CHEBI:33019"/>
        <dbReference type="ChEBI" id="CHEBI:37563"/>
        <dbReference type="ChEBI" id="CHEBI:58332"/>
        <dbReference type="ChEBI" id="CHEBI:58608"/>
        <dbReference type="EC" id="2.7.7.41"/>
    </reaction>
</comment>
<comment type="subcellular location">
    <subcellularLocation>
        <location evidence="2">Cell membrane</location>
        <topology evidence="2">Multi-pass membrane protein</topology>
    </subcellularLocation>
</comment>
<keyword evidence="15 20" id="KW-0472">Membrane</keyword>
<dbReference type="PROSITE" id="PS01315">
    <property type="entry name" value="CDS"/>
    <property type="match status" value="1"/>
</dbReference>
<comment type="caution">
    <text evidence="21">The sequence shown here is derived from an EMBL/GenBank/DDBJ whole genome shotgun (WGS) entry which is preliminary data.</text>
</comment>
<evidence type="ECO:0000313" key="21">
    <source>
        <dbReference type="EMBL" id="TMJ14747.1"/>
    </source>
</evidence>
<comment type="pathway">
    <text evidence="3 18">Phospholipid metabolism; CDP-diacylglycerol biosynthesis; CDP-diacylglycerol from sn-glycerol 3-phosphate: step 3/3.</text>
</comment>
<comment type="pathway">
    <text evidence="4">Lipid metabolism.</text>
</comment>
<dbReference type="GO" id="GO:0016024">
    <property type="term" value="P:CDP-diacylglycerol biosynthetic process"/>
    <property type="evidence" value="ECO:0007669"/>
    <property type="project" value="UniProtKB-UniPathway"/>
</dbReference>
<evidence type="ECO:0000313" key="22">
    <source>
        <dbReference type="Proteomes" id="UP000320393"/>
    </source>
</evidence>
<evidence type="ECO:0000256" key="11">
    <source>
        <dbReference type="ARBA" id="ARBA00022692"/>
    </source>
</evidence>
<dbReference type="GO" id="GO:0005886">
    <property type="term" value="C:plasma membrane"/>
    <property type="evidence" value="ECO:0007669"/>
    <property type="project" value="UniProtKB-SubCell"/>
</dbReference>
<keyword evidence="8" id="KW-1003">Cell membrane</keyword>
<evidence type="ECO:0000256" key="6">
    <source>
        <dbReference type="ARBA" id="ARBA00012487"/>
    </source>
</evidence>
<proteinExistence type="inferred from homology"/>
<keyword evidence="14" id="KW-0443">Lipid metabolism</keyword>
<dbReference type="EMBL" id="VBAM01000090">
    <property type="protein sequence ID" value="TMJ14747.1"/>
    <property type="molecule type" value="Genomic_DNA"/>
</dbReference>
<name>A0A537M4G7_9BACT</name>
<evidence type="ECO:0000256" key="12">
    <source>
        <dbReference type="ARBA" id="ARBA00022695"/>
    </source>
</evidence>
<evidence type="ECO:0000256" key="8">
    <source>
        <dbReference type="ARBA" id="ARBA00022475"/>
    </source>
</evidence>
<dbReference type="Pfam" id="PF01148">
    <property type="entry name" value="CTP_transf_1"/>
    <property type="match status" value="1"/>
</dbReference>
<protein>
    <recommendedName>
        <fullName evidence="7 18">Phosphatidate cytidylyltransferase</fullName>
        <ecNumber evidence="6 18">2.7.7.41</ecNumber>
    </recommendedName>
</protein>
<feature type="transmembrane region" description="Helical" evidence="20">
    <location>
        <begin position="150"/>
        <end position="168"/>
    </location>
</feature>
<feature type="region of interest" description="Disordered" evidence="19">
    <location>
        <begin position="30"/>
        <end position="49"/>
    </location>
</feature>
<evidence type="ECO:0000256" key="2">
    <source>
        <dbReference type="ARBA" id="ARBA00004651"/>
    </source>
</evidence>
<dbReference type="PANTHER" id="PTHR46382">
    <property type="entry name" value="PHOSPHATIDATE CYTIDYLYLTRANSFERASE"/>
    <property type="match status" value="1"/>
</dbReference>
<evidence type="ECO:0000256" key="20">
    <source>
        <dbReference type="SAM" id="Phobius"/>
    </source>
</evidence>
<feature type="transmembrane region" description="Helical" evidence="20">
    <location>
        <begin position="56"/>
        <end position="89"/>
    </location>
</feature>
<gene>
    <name evidence="21" type="ORF">E6H02_02830</name>
</gene>
<dbReference type="AlphaFoldDB" id="A0A537M4G7"/>
<evidence type="ECO:0000256" key="1">
    <source>
        <dbReference type="ARBA" id="ARBA00001698"/>
    </source>
</evidence>
<evidence type="ECO:0000256" key="15">
    <source>
        <dbReference type="ARBA" id="ARBA00023136"/>
    </source>
</evidence>
<evidence type="ECO:0000256" key="7">
    <source>
        <dbReference type="ARBA" id="ARBA00019373"/>
    </source>
</evidence>
<evidence type="ECO:0000256" key="3">
    <source>
        <dbReference type="ARBA" id="ARBA00005119"/>
    </source>
</evidence>
<evidence type="ECO:0000256" key="14">
    <source>
        <dbReference type="ARBA" id="ARBA00023098"/>
    </source>
</evidence>
<feature type="transmembrane region" description="Helical" evidence="20">
    <location>
        <begin position="294"/>
        <end position="312"/>
    </location>
</feature>
<keyword evidence="10 18" id="KW-0808">Transferase</keyword>
<evidence type="ECO:0000256" key="18">
    <source>
        <dbReference type="RuleBase" id="RU003938"/>
    </source>
</evidence>
<accession>A0A537M4G7</accession>
<evidence type="ECO:0000256" key="16">
    <source>
        <dbReference type="ARBA" id="ARBA00023209"/>
    </source>
</evidence>
<reference evidence="21 22" key="1">
    <citation type="journal article" date="2019" name="Nat. Microbiol.">
        <title>Mediterranean grassland soil C-N compound turnover is dependent on rainfall and depth, and is mediated by genomically divergent microorganisms.</title>
        <authorList>
            <person name="Diamond S."/>
            <person name="Andeer P.F."/>
            <person name="Li Z."/>
            <person name="Crits-Christoph A."/>
            <person name="Burstein D."/>
            <person name="Anantharaman K."/>
            <person name="Lane K.R."/>
            <person name="Thomas B.C."/>
            <person name="Pan C."/>
            <person name="Northen T.R."/>
            <person name="Banfield J.F."/>
        </authorList>
    </citation>
    <scope>NUCLEOTIDE SEQUENCE [LARGE SCALE GENOMIC DNA]</scope>
    <source>
        <strain evidence="21">NP_5</strain>
    </source>
</reference>
<feature type="transmembrane region" description="Helical" evidence="20">
    <location>
        <begin position="228"/>
        <end position="247"/>
    </location>
</feature>
<keyword evidence="16" id="KW-0594">Phospholipid biosynthesis</keyword>
<evidence type="ECO:0000256" key="10">
    <source>
        <dbReference type="ARBA" id="ARBA00022679"/>
    </source>
</evidence>
<evidence type="ECO:0000256" key="19">
    <source>
        <dbReference type="SAM" id="MobiDB-lite"/>
    </source>
</evidence>
<dbReference type="PANTHER" id="PTHR46382:SF1">
    <property type="entry name" value="PHOSPHATIDATE CYTIDYLYLTRANSFERASE"/>
    <property type="match status" value="1"/>
</dbReference>
<evidence type="ECO:0000256" key="17">
    <source>
        <dbReference type="ARBA" id="ARBA00023264"/>
    </source>
</evidence>
<dbReference type="InterPro" id="IPR000374">
    <property type="entry name" value="PC_trans"/>
</dbReference>
<evidence type="ECO:0000256" key="5">
    <source>
        <dbReference type="ARBA" id="ARBA00010185"/>
    </source>
</evidence>
<evidence type="ECO:0000256" key="4">
    <source>
        <dbReference type="ARBA" id="ARBA00005189"/>
    </source>
</evidence>
<keyword evidence="17" id="KW-1208">Phospholipid metabolism</keyword>
<keyword evidence="12 18" id="KW-0548">Nucleotidyltransferase</keyword>
<keyword evidence="13 20" id="KW-1133">Transmembrane helix</keyword>